<keyword evidence="11" id="KW-1185">Reference proteome</keyword>
<dbReference type="Pfam" id="PF00071">
    <property type="entry name" value="Ras"/>
    <property type="match status" value="1"/>
</dbReference>
<keyword evidence="4" id="KW-0488">Methylation</keyword>
<comment type="caution">
    <text evidence="10">The sequence shown here is derived from an EMBL/GenBank/DDBJ whole genome shotgun (WGS) entry which is preliminary data.</text>
</comment>
<evidence type="ECO:0000256" key="5">
    <source>
        <dbReference type="ARBA" id="ARBA00022741"/>
    </source>
</evidence>
<evidence type="ECO:0000256" key="9">
    <source>
        <dbReference type="ARBA" id="ARBA00023289"/>
    </source>
</evidence>
<sequence>MNDNNLAITRRKVVIVGDGACGKTCLLLVFREGEFPIAYKYVPTVFENWVADMKVDGRPLELELWDTAGQEDYDRLRYLSYPESNAVLICFSVDSPDSLENVEEKWINEVIHYAPGVAIVLVALKTDLRNDESTISELAQHNQRPLTTEEGKAVAKRIGASLYLECSAKEKIGVAEVFYHTARICLSKVDKPSQKSSGCCTIL</sequence>
<dbReference type="PROSITE" id="PS51420">
    <property type="entry name" value="RHO"/>
    <property type="match status" value="1"/>
</dbReference>
<dbReference type="InterPro" id="IPR005225">
    <property type="entry name" value="Small_GTP-bd"/>
</dbReference>
<evidence type="ECO:0000256" key="8">
    <source>
        <dbReference type="ARBA" id="ARBA00023288"/>
    </source>
</evidence>
<evidence type="ECO:0000256" key="2">
    <source>
        <dbReference type="ARBA" id="ARBA00010142"/>
    </source>
</evidence>
<reference evidence="11" key="1">
    <citation type="submission" date="2017-01" db="EMBL/GenBank/DDBJ databases">
        <authorList>
            <person name="Wang Y."/>
            <person name="White M."/>
            <person name="Kvist S."/>
            <person name="Moncalvo J.-M."/>
        </authorList>
    </citation>
    <scope>NUCLEOTIDE SEQUENCE [LARGE SCALE GENOMIC DNA]</scope>
    <source>
        <strain evidence="11">COL-18-3</strain>
    </source>
</reference>
<dbReference type="PROSITE" id="PS51421">
    <property type="entry name" value="RAS"/>
    <property type="match status" value="1"/>
</dbReference>
<dbReference type="InterPro" id="IPR001806">
    <property type="entry name" value="Small_GTPase"/>
</dbReference>
<keyword evidence="7" id="KW-0472">Membrane</keyword>
<keyword evidence="3" id="KW-1003">Cell membrane</keyword>
<protein>
    <submittedName>
        <fullName evidence="10">GTP-binding protein rho1</fullName>
    </submittedName>
</protein>
<keyword evidence="9" id="KW-0636">Prenylation</keyword>
<dbReference type="SMART" id="SM00173">
    <property type="entry name" value="RAS"/>
    <property type="match status" value="1"/>
</dbReference>
<dbReference type="InterPro" id="IPR027417">
    <property type="entry name" value="P-loop_NTPase"/>
</dbReference>
<dbReference type="Proteomes" id="UP000188320">
    <property type="component" value="Unassembled WGS sequence"/>
</dbReference>
<keyword evidence="6" id="KW-0342">GTP-binding</keyword>
<dbReference type="SMART" id="SM00175">
    <property type="entry name" value="RAB"/>
    <property type="match status" value="1"/>
</dbReference>
<dbReference type="Gene3D" id="3.40.50.300">
    <property type="entry name" value="P-loop containing nucleotide triphosphate hydrolases"/>
    <property type="match status" value="1"/>
</dbReference>
<comment type="subcellular location">
    <subcellularLocation>
        <location evidence="1">Cell membrane</location>
        <topology evidence="1">Lipid-anchor</topology>
        <orientation evidence="1">Cytoplasmic side</orientation>
    </subcellularLocation>
</comment>
<dbReference type="PRINTS" id="PR00449">
    <property type="entry name" value="RASTRNSFRMNG"/>
</dbReference>
<comment type="similarity">
    <text evidence="2">Belongs to the small GTPase superfamily. Rho family.</text>
</comment>
<dbReference type="SMART" id="SM00174">
    <property type="entry name" value="RHO"/>
    <property type="match status" value="1"/>
</dbReference>
<dbReference type="SUPFAM" id="SSF52540">
    <property type="entry name" value="P-loop containing nucleoside triphosphate hydrolases"/>
    <property type="match status" value="1"/>
</dbReference>
<dbReference type="GO" id="GO:0005886">
    <property type="term" value="C:plasma membrane"/>
    <property type="evidence" value="ECO:0007669"/>
    <property type="project" value="UniProtKB-SubCell"/>
</dbReference>
<dbReference type="OrthoDB" id="8830751at2759"/>
<dbReference type="InterPro" id="IPR003578">
    <property type="entry name" value="Small_GTPase_Rho"/>
</dbReference>
<dbReference type="NCBIfam" id="TIGR00231">
    <property type="entry name" value="small_GTP"/>
    <property type="match status" value="1"/>
</dbReference>
<name>A0A1R1PYF0_ZANCU</name>
<evidence type="ECO:0000313" key="11">
    <source>
        <dbReference type="Proteomes" id="UP000188320"/>
    </source>
</evidence>
<keyword evidence="5" id="KW-0547">Nucleotide-binding</keyword>
<evidence type="ECO:0000256" key="7">
    <source>
        <dbReference type="ARBA" id="ARBA00023136"/>
    </source>
</evidence>
<dbReference type="FunFam" id="3.40.50.300:FF:000983">
    <property type="entry name" value="Rho family GTPase"/>
    <property type="match status" value="1"/>
</dbReference>
<accession>A0A1R1PYF0</accession>
<dbReference type="PANTHER" id="PTHR24072">
    <property type="entry name" value="RHO FAMILY GTPASE"/>
    <property type="match status" value="1"/>
</dbReference>
<evidence type="ECO:0000256" key="6">
    <source>
        <dbReference type="ARBA" id="ARBA00023134"/>
    </source>
</evidence>
<evidence type="ECO:0000256" key="1">
    <source>
        <dbReference type="ARBA" id="ARBA00004342"/>
    </source>
</evidence>
<evidence type="ECO:0000313" key="10">
    <source>
        <dbReference type="EMBL" id="OMH85978.1"/>
    </source>
</evidence>
<dbReference type="AlphaFoldDB" id="A0A1R1PYF0"/>
<gene>
    <name evidence="10" type="ORF">AX774_g442</name>
</gene>
<keyword evidence="8" id="KW-0449">Lipoprotein</keyword>
<dbReference type="GO" id="GO:0003924">
    <property type="term" value="F:GTPase activity"/>
    <property type="evidence" value="ECO:0007669"/>
    <property type="project" value="InterPro"/>
</dbReference>
<evidence type="ECO:0000256" key="3">
    <source>
        <dbReference type="ARBA" id="ARBA00022475"/>
    </source>
</evidence>
<organism evidence="10 11">
    <name type="scientific">Zancudomyces culisetae</name>
    <name type="common">Gut fungus</name>
    <name type="synonym">Smittium culisetae</name>
    <dbReference type="NCBI Taxonomy" id="1213189"/>
    <lineage>
        <taxon>Eukaryota</taxon>
        <taxon>Fungi</taxon>
        <taxon>Fungi incertae sedis</taxon>
        <taxon>Zoopagomycota</taxon>
        <taxon>Kickxellomycotina</taxon>
        <taxon>Harpellomycetes</taxon>
        <taxon>Harpellales</taxon>
        <taxon>Legeriomycetaceae</taxon>
        <taxon>Zancudomyces</taxon>
    </lineage>
</organism>
<proteinExistence type="inferred from homology"/>
<evidence type="ECO:0000256" key="4">
    <source>
        <dbReference type="ARBA" id="ARBA00022481"/>
    </source>
</evidence>
<dbReference type="PROSITE" id="PS51419">
    <property type="entry name" value="RAB"/>
    <property type="match status" value="1"/>
</dbReference>
<dbReference type="GO" id="GO:0005525">
    <property type="term" value="F:GTP binding"/>
    <property type="evidence" value="ECO:0007669"/>
    <property type="project" value="UniProtKB-KW"/>
</dbReference>
<dbReference type="GO" id="GO:0007264">
    <property type="term" value="P:small GTPase-mediated signal transduction"/>
    <property type="evidence" value="ECO:0007669"/>
    <property type="project" value="InterPro"/>
</dbReference>
<dbReference type="EMBL" id="LSSK01000025">
    <property type="protein sequence ID" value="OMH85978.1"/>
    <property type="molecule type" value="Genomic_DNA"/>
</dbReference>